<protein>
    <submittedName>
        <fullName evidence="5">60S ribosomal protein L13A</fullName>
    </submittedName>
</protein>
<dbReference type="KEGG" id="cme:CYME_CMR122C"/>
<reference evidence="5 6" key="2">
    <citation type="journal article" date="2007" name="BMC Biol.">
        <title>A 100%-complete sequence reveals unusually simple genomic features in the hot-spring red alga Cyanidioschyzon merolae.</title>
        <authorList>
            <person name="Nozaki H."/>
            <person name="Takano H."/>
            <person name="Misumi O."/>
            <person name="Terasawa K."/>
            <person name="Matsuzaki M."/>
            <person name="Maruyama S."/>
            <person name="Nishida K."/>
            <person name="Yagisawa F."/>
            <person name="Yoshida Y."/>
            <person name="Fujiwara T."/>
            <person name="Takio S."/>
            <person name="Tamura K."/>
            <person name="Chung S.J."/>
            <person name="Nakamura S."/>
            <person name="Kuroiwa H."/>
            <person name="Tanaka K."/>
            <person name="Sato N."/>
            <person name="Kuroiwa T."/>
        </authorList>
    </citation>
    <scope>NUCLEOTIDE SEQUENCE [LARGE SCALE GENOMIC DNA]</scope>
    <source>
        <strain evidence="5 6">10D</strain>
    </source>
</reference>
<dbReference type="InterPro" id="IPR036899">
    <property type="entry name" value="Ribosomal_uL13_sf"/>
</dbReference>
<reference evidence="5 6" key="1">
    <citation type="journal article" date="2004" name="Nature">
        <title>Genome sequence of the ultrasmall unicellular red alga Cyanidioschyzon merolae 10D.</title>
        <authorList>
            <person name="Matsuzaki M."/>
            <person name="Misumi O."/>
            <person name="Shin-i T."/>
            <person name="Maruyama S."/>
            <person name="Takahara M."/>
            <person name="Miyagishima S."/>
            <person name="Mori T."/>
            <person name="Nishida K."/>
            <person name="Yagisawa F."/>
            <person name="Nishida K."/>
            <person name="Yoshida Y."/>
            <person name="Nishimura Y."/>
            <person name="Nakao S."/>
            <person name="Kobayashi T."/>
            <person name="Momoyama Y."/>
            <person name="Higashiyama T."/>
            <person name="Minoda A."/>
            <person name="Sano M."/>
            <person name="Nomoto H."/>
            <person name="Oishi K."/>
            <person name="Hayashi H."/>
            <person name="Ohta F."/>
            <person name="Nishizaka S."/>
            <person name="Haga S."/>
            <person name="Miura S."/>
            <person name="Morishita T."/>
            <person name="Kabeya Y."/>
            <person name="Terasawa K."/>
            <person name="Suzuki Y."/>
            <person name="Ishii Y."/>
            <person name="Asakawa S."/>
            <person name="Takano H."/>
            <person name="Ohta N."/>
            <person name="Kuroiwa H."/>
            <person name="Tanaka K."/>
            <person name="Shimizu N."/>
            <person name="Sugano S."/>
            <person name="Sato N."/>
            <person name="Nozaki H."/>
            <person name="Ogasawara N."/>
            <person name="Kohara Y."/>
            <person name="Kuroiwa T."/>
        </authorList>
    </citation>
    <scope>NUCLEOTIDE SEQUENCE [LARGE SCALE GENOMIC DNA]</scope>
    <source>
        <strain evidence="5 6">10D</strain>
    </source>
</reference>
<dbReference type="EMBL" id="AP006500">
    <property type="protein sequence ID" value="BAM82382.1"/>
    <property type="molecule type" value="Genomic_DNA"/>
</dbReference>
<dbReference type="RefSeq" id="XP_005538418.1">
    <property type="nucleotide sequence ID" value="XM_005538361.1"/>
</dbReference>
<feature type="coiled-coil region" evidence="4">
    <location>
        <begin position="153"/>
        <end position="188"/>
    </location>
</feature>
<dbReference type="GO" id="GO:0017148">
    <property type="term" value="P:negative regulation of translation"/>
    <property type="evidence" value="ECO:0007669"/>
    <property type="project" value="TreeGrafter"/>
</dbReference>
<dbReference type="HOGENOM" id="CLU_076922_0_0_1"/>
<dbReference type="GO" id="GO:0006412">
    <property type="term" value="P:translation"/>
    <property type="evidence" value="ECO:0007669"/>
    <property type="project" value="InterPro"/>
</dbReference>
<keyword evidence="3" id="KW-0687">Ribonucleoprotein</keyword>
<dbReference type="FunFam" id="3.90.1180.10:FF:000002">
    <property type="entry name" value="60S ribosomal protein L16"/>
    <property type="match status" value="1"/>
</dbReference>
<keyword evidence="4" id="KW-0175">Coiled coil</keyword>
<organism evidence="5 6">
    <name type="scientific">Cyanidioschyzon merolae (strain NIES-3377 / 10D)</name>
    <name type="common">Unicellular red alga</name>
    <dbReference type="NCBI Taxonomy" id="280699"/>
    <lineage>
        <taxon>Eukaryota</taxon>
        <taxon>Rhodophyta</taxon>
        <taxon>Bangiophyceae</taxon>
        <taxon>Cyanidiales</taxon>
        <taxon>Cyanidiaceae</taxon>
        <taxon>Cyanidioschyzon</taxon>
    </lineage>
</organism>
<dbReference type="GO" id="GO:0003735">
    <property type="term" value="F:structural constituent of ribosome"/>
    <property type="evidence" value="ECO:0007669"/>
    <property type="project" value="InterPro"/>
</dbReference>
<dbReference type="OMA" id="GMLPWKT"/>
<evidence type="ECO:0000256" key="1">
    <source>
        <dbReference type="ARBA" id="ARBA00006227"/>
    </source>
</evidence>
<dbReference type="NCBIfam" id="TIGR01077">
    <property type="entry name" value="L13_A_E"/>
    <property type="match status" value="1"/>
</dbReference>
<dbReference type="SUPFAM" id="SSF52161">
    <property type="entry name" value="Ribosomal protein L13"/>
    <property type="match status" value="1"/>
</dbReference>
<keyword evidence="2 5" id="KW-0689">Ribosomal protein</keyword>
<evidence type="ECO:0000256" key="2">
    <source>
        <dbReference type="ARBA" id="ARBA00022980"/>
    </source>
</evidence>
<dbReference type="PANTHER" id="PTHR11545:SF3">
    <property type="entry name" value="LARGE RIBOSOMAL SUBUNIT PROTEIN UL13"/>
    <property type="match status" value="1"/>
</dbReference>
<dbReference type="GeneID" id="16996649"/>
<sequence length="203" mass="23380">MFEGPIVIDGRGHLLGRLAAVVAKELLNGQRIIVVRCEELVISGLFIRNKNKYLLFLQKRHASNPTRCGPWHYRAPSKIFWRTVRGMLPHKTARGAQALARLETFDGIPPPYDKAKRRVVPCALRILRLRPDRKWTRLGRLSAEVGWKRAAIVDKLEEKRKKLAQERYERRKQENKLLEEAKARAEAKLPADLKEILVSCGYA</sequence>
<proteinExistence type="inferred from homology"/>
<evidence type="ECO:0000256" key="3">
    <source>
        <dbReference type="ARBA" id="ARBA00023274"/>
    </source>
</evidence>
<dbReference type="HAMAP" id="MF_01366">
    <property type="entry name" value="Ribosomal_uL13"/>
    <property type="match status" value="1"/>
</dbReference>
<dbReference type="GO" id="GO:0003729">
    <property type="term" value="F:mRNA binding"/>
    <property type="evidence" value="ECO:0007669"/>
    <property type="project" value="TreeGrafter"/>
</dbReference>
<accession>M1VGR2</accession>
<dbReference type="eggNOG" id="KOG3204">
    <property type="taxonomic scope" value="Eukaryota"/>
</dbReference>
<dbReference type="STRING" id="280699.M1VGR2"/>
<dbReference type="GO" id="GO:0022625">
    <property type="term" value="C:cytosolic large ribosomal subunit"/>
    <property type="evidence" value="ECO:0007669"/>
    <property type="project" value="TreeGrafter"/>
</dbReference>
<dbReference type="Gramene" id="CMR122CT">
    <property type="protein sequence ID" value="CMR122CT"/>
    <property type="gene ID" value="CMR122C"/>
</dbReference>
<dbReference type="Gene3D" id="6.10.250.3250">
    <property type="match status" value="1"/>
</dbReference>
<name>M1VGR2_CYAM1</name>
<dbReference type="InterPro" id="IPR005755">
    <property type="entry name" value="Ribosomal_uL13_euk/arc"/>
</dbReference>
<evidence type="ECO:0000313" key="6">
    <source>
        <dbReference type="Proteomes" id="UP000007014"/>
    </source>
</evidence>
<dbReference type="Proteomes" id="UP000007014">
    <property type="component" value="Chromosome 18"/>
</dbReference>
<keyword evidence="6" id="KW-1185">Reference proteome</keyword>
<dbReference type="CDD" id="cd00392">
    <property type="entry name" value="Ribosomal_L13"/>
    <property type="match status" value="1"/>
</dbReference>
<dbReference type="Gene3D" id="3.90.1180.10">
    <property type="entry name" value="Ribosomal protein L13"/>
    <property type="match status" value="1"/>
</dbReference>
<comment type="similarity">
    <text evidence="1">Belongs to the universal ribosomal protein uL13 family.</text>
</comment>
<dbReference type="Pfam" id="PF00572">
    <property type="entry name" value="Ribosomal_L13"/>
    <property type="match status" value="1"/>
</dbReference>
<gene>
    <name evidence="5" type="ORF">CYME_CMR122C</name>
</gene>
<evidence type="ECO:0000256" key="4">
    <source>
        <dbReference type="SAM" id="Coils"/>
    </source>
</evidence>
<dbReference type="PANTHER" id="PTHR11545">
    <property type="entry name" value="RIBOSOMAL PROTEIN L13"/>
    <property type="match status" value="1"/>
</dbReference>
<dbReference type="OrthoDB" id="1882297at2759"/>
<dbReference type="AlphaFoldDB" id="M1VGR2"/>
<evidence type="ECO:0000313" key="5">
    <source>
        <dbReference type="EMBL" id="BAM82382.1"/>
    </source>
</evidence>
<dbReference type="InterPro" id="IPR005822">
    <property type="entry name" value="Ribosomal_uL13"/>
</dbReference>